<name>A0A6J5DE05_9BURK</name>
<feature type="domain" description="Acyltransferase 3" evidence="2">
    <location>
        <begin position="7"/>
        <end position="325"/>
    </location>
</feature>
<dbReference type="RefSeq" id="WP_175226013.1">
    <property type="nucleotide sequence ID" value="NZ_CADIKH010000006.1"/>
</dbReference>
<keyword evidence="1" id="KW-0472">Membrane</keyword>
<feature type="transmembrane region" description="Helical" evidence="1">
    <location>
        <begin position="78"/>
        <end position="99"/>
    </location>
</feature>
<evidence type="ECO:0000256" key="1">
    <source>
        <dbReference type="SAM" id="Phobius"/>
    </source>
</evidence>
<dbReference type="EMBL" id="CADIKH010000006">
    <property type="protein sequence ID" value="CAB3752183.1"/>
    <property type="molecule type" value="Genomic_DNA"/>
</dbReference>
<feature type="transmembrane region" description="Helical" evidence="1">
    <location>
        <begin position="189"/>
        <end position="209"/>
    </location>
</feature>
<reference evidence="3 4" key="1">
    <citation type="submission" date="2020-04" db="EMBL/GenBank/DDBJ databases">
        <authorList>
            <person name="De Canck E."/>
        </authorList>
    </citation>
    <scope>NUCLEOTIDE SEQUENCE [LARGE SCALE GENOMIC DNA]</scope>
    <source>
        <strain evidence="3 4">LMG 29542</strain>
    </source>
</reference>
<evidence type="ECO:0000313" key="3">
    <source>
        <dbReference type="EMBL" id="CAB3752183.1"/>
    </source>
</evidence>
<organism evidence="3 4">
    <name type="scientific">Paraburkholderia humisilvae</name>
    <dbReference type="NCBI Taxonomy" id="627669"/>
    <lineage>
        <taxon>Bacteria</taxon>
        <taxon>Pseudomonadati</taxon>
        <taxon>Pseudomonadota</taxon>
        <taxon>Betaproteobacteria</taxon>
        <taxon>Burkholderiales</taxon>
        <taxon>Burkholderiaceae</taxon>
        <taxon>Paraburkholderia</taxon>
    </lineage>
</organism>
<dbReference type="Pfam" id="PF01757">
    <property type="entry name" value="Acyl_transf_3"/>
    <property type="match status" value="1"/>
</dbReference>
<feature type="transmembrane region" description="Helical" evidence="1">
    <location>
        <begin position="158"/>
        <end position="177"/>
    </location>
</feature>
<dbReference type="GO" id="GO:0016747">
    <property type="term" value="F:acyltransferase activity, transferring groups other than amino-acyl groups"/>
    <property type="evidence" value="ECO:0007669"/>
    <property type="project" value="InterPro"/>
</dbReference>
<accession>A0A6J5DE05</accession>
<sequence>MSKRKYANLDAIRGIAAILIFFRHAPVLFISPQFAQSYLAVDLFFTMSGFVVANAYEERLLSGALSFWSFLKLRLIRLFPLYLLGALVGIFEHFVLEAASDHENLRSAIGTASFALLPLLMLPSRAKPLYPVNNPAWSLFYEIIANSVYAKAVKNRSIGCWVAAISISAVVITLYSVTHNGIDAGWNLSVWYVALGRVTFSFSIGILLYRARVSARRESAARSVLTLTAVILLLCVQVPVGWAGIVTAVEVILVVPSVVYLATSFEPPSFIAPAFEQLGRISYGLYIIHVPVLLTIAKLPINAGHVHGAVALLIFLAAMLVFVSILDRYYDEPARRVLSNLLAGLKNRTTRTGLSSGT</sequence>
<evidence type="ECO:0000259" key="2">
    <source>
        <dbReference type="Pfam" id="PF01757"/>
    </source>
</evidence>
<dbReference type="InterPro" id="IPR050879">
    <property type="entry name" value="Acyltransferase_3"/>
</dbReference>
<protein>
    <recommendedName>
        <fullName evidence="2">Acyltransferase 3 domain-containing protein</fullName>
    </recommendedName>
</protein>
<keyword evidence="4" id="KW-1185">Reference proteome</keyword>
<dbReference type="InterPro" id="IPR002656">
    <property type="entry name" value="Acyl_transf_3_dom"/>
</dbReference>
<feature type="transmembrane region" description="Helical" evidence="1">
    <location>
        <begin position="221"/>
        <end position="239"/>
    </location>
</feature>
<dbReference type="PANTHER" id="PTHR23028">
    <property type="entry name" value="ACETYLTRANSFERASE"/>
    <property type="match status" value="1"/>
</dbReference>
<gene>
    <name evidence="3" type="ORF">LMG29542_01709</name>
</gene>
<feature type="transmembrane region" description="Helical" evidence="1">
    <location>
        <begin position="12"/>
        <end position="31"/>
    </location>
</feature>
<dbReference type="AlphaFoldDB" id="A0A6J5DE05"/>
<keyword evidence="1" id="KW-0812">Transmembrane</keyword>
<feature type="transmembrane region" description="Helical" evidence="1">
    <location>
        <begin position="307"/>
        <end position="326"/>
    </location>
</feature>
<keyword evidence="1" id="KW-1133">Transmembrane helix</keyword>
<dbReference type="PANTHER" id="PTHR23028:SF134">
    <property type="entry name" value="PUTATIVE (AFU_ORTHOLOGUE AFUA_4G08520)-RELATED"/>
    <property type="match status" value="1"/>
</dbReference>
<proteinExistence type="predicted"/>
<evidence type="ECO:0000313" key="4">
    <source>
        <dbReference type="Proteomes" id="UP000494363"/>
    </source>
</evidence>
<dbReference type="Proteomes" id="UP000494363">
    <property type="component" value="Unassembled WGS sequence"/>
</dbReference>